<evidence type="ECO:0000256" key="1">
    <source>
        <dbReference type="SAM" id="Phobius"/>
    </source>
</evidence>
<keyword evidence="3" id="KW-1185">Reference proteome</keyword>
<gene>
    <name evidence="2" type="ORF">SAMN02745751_03712</name>
</gene>
<evidence type="ECO:0000313" key="3">
    <source>
        <dbReference type="Proteomes" id="UP000184052"/>
    </source>
</evidence>
<keyword evidence="1" id="KW-1133">Transmembrane helix</keyword>
<proteinExistence type="predicted"/>
<feature type="transmembrane region" description="Helical" evidence="1">
    <location>
        <begin position="6"/>
        <end position="27"/>
    </location>
</feature>
<dbReference type="Proteomes" id="UP000184052">
    <property type="component" value="Unassembled WGS sequence"/>
</dbReference>
<keyword evidence="1" id="KW-0812">Transmembrane</keyword>
<keyword evidence="1" id="KW-0472">Membrane</keyword>
<reference evidence="2 3" key="1">
    <citation type="submission" date="2016-11" db="EMBL/GenBank/DDBJ databases">
        <authorList>
            <person name="Jaros S."/>
            <person name="Januszkiewicz K."/>
            <person name="Wedrychowicz H."/>
        </authorList>
    </citation>
    <scope>NUCLEOTIDE SEQUENCE [LARGE SCALE GENOMIC DNA]</scope>
    <source>
        <strain evidence="2 3">DSM 17477</strain>
    </source>
</reference>
<protein>
    <submittedName>
        <fullName evidence="2">Uncharacterized protein</fullName>
    </submittedName>
</protein>
<dbReference type="STRING" id="1121476.SAMN02745751_03712"/>
<evidence type="ECO:0000313" key="2">
    <source>
        <dbReference type="EMBL" id="SHJ92124.1"/>
    </source>
</evidence>
<accession>A0A1M6N917</accession>
<organism evidence="2 3">
    <name type="scientific">Dethiosulfatibacter aminovorans DSM 17477</name>
    <dbReference type="NCBI Taxonomy" id="1121476"/>
    <lineage>
        <taxon>Bacteria</taxon>
        <taxon>Bacillati</taxon>
        <taxon>Bacillota</taxon>
        <taxon>Tissierellia</taxon>
        <taxon>Dethiosulfatibacter</taxon>
    </lineage>
</organism>
<name>A0A1M6N917_9FIRM</name>
<sequence>MNKYKIGFVIVSVLLIISLIPDIVCFFDRDHSDKRYEEILQAIIASPKAVELKQDGYDITNDFLDKYTISIENEDYSEAIDFLRENNISIGISINDRNKSLLDGKQ</sequence>
<dbReference type="EMBL" id="FQZL01000064">
    <property type="protein sequence ID" value="SHJ92124.1"/>
    <property type="molecule type" value="Genomic_DNA"/>
</dbReference>
<dbReference type="RefSeq" id="WP_073051197.1">
    <property type="nucleotide sequence ID" value="NZ_FQZL01000064.1"/>
</dbReference>
<dbReference type="AlphaFoldDB" id="A0A1M6N917"/>